<evidence type="ECO:0000313" key="1">
    <source>
        <dbReference type="EMBL" id="KAK9193437.1"/>
    </source>
</evidence>
<organism evidence="1 2">
    <name type="scientific">Citrus x changshan-huyou</name>
    <dbReference type="NCBI Taxonomy" id="2935761"/>
    <lineage>
        <taxon>Eukaryota</taxon>
        <taxon>Viridiplantae</taxon>
        <taxon>Streptophyta</taxon>
        <taxon>Embryophyta</taxon>
        <taxon>Tracheophyta</taxon>
        <taxon>Spermatophyta</taxon>
        <taxon>Magnoliopsida</taxon>
        <taxon>eudicotyledons</taxon>
        <taxon>Gunneridae</taxon>
        <taxon>Pentapetalae</taxon>
        <taxon>rosids</taxon>
        <taxon>malvids</taxon>
        <taxon>Sapindales</taxon>
        <taxon>Rutaceae</taxon>
        <taxon>Aurantioideae</taxon>
        <taxon>Citrus</taxon>
    </lineage>
</organism>
<accession>A0AAP0QG27</accession>
<dbReference type="EMBL" id="JBCGBO010000006">
    <property type="protein sequence ID" value="KAK9193437.1"/>
    <property type="molecule type" value="Genomic_DNA"/>
</dbReference>
<keyword evidence="2" id="KW-1185">Reference proteome</keyword>
<dbReference type="Proteomes" id="UP001428341">
    <property type="component" value="Unassembled WGS sequence"/>
</dbReference>
<reference evidence="1 2" key="1">
    <citation type="submission" date="2024-05" db="EMBL/GenBank/DDBJ databases">
        <title>Haplotype-resolved chromosome-level genome assembly of Huyou (Citrus changshanensis).</title>
        <authorList>
            <person name="Miao C."/>
            <person name="Chen W."/>
            <person name="Wu Y."/>
            <person name="Wang L."/>
            <person name="Zhao S."/>
            <person name="Grierson D."/>
            <person name="Xu C."/>
            <person name="Chen K."/>
        </authorList>
    </citation>
    <scope>NUCLEOTIDE SEQUENCE [LARGE SCALE GENOMIC DNA]</scope>
    <source>
        <strain evidence="1">01-14</strain>
        <tissue evidence="1">Leaf</tissue>
    </source>
</reference>
<proteinExistence type="predicted"/>
<comment type="caution">
    <text evidence="1">The sequence shown here is derived from an EMBL/GenBank/DDBJ whole genome shotgun (WGS) entry which is preliminary data.</text>
</comment>
<name>A0AAP0QG27_9ROSI</name>
<protein>
    <submittedName>
        <fullName evidence="1">Uncharacterized protein</fullName>
    </submittedName>
</protein>
<evidence type="ECO:0000313" key="2">
    <source>
        <dbReference type="Proteomes" id="UP001428341"/>
    </source>
</evidence>
<gene>
    <name evidence="1" type="ORF">WN944_004134</name>
</gene>
<dbReference type="AlphaFoldDB" id="A0AAP0QG27"/>
<sequence>MSKKYSQLQDLPEEIIYQIPIKTPAKCLYNKVGYWGKSWQNLISSSDFIYQNIQHNKPELLISNQLLGWEEVLPWEVKILRIEGDEAAQPLDLSLKNFPLQQTGNIRHGDVRYATNLLYDIKQGKLKKVGAKVKDGCKFVAHRSSLVGWKNERAIDSEIIIQSEYASDVSRDILLHGFPFSRINL</sequence>